<reference evidence="4" key="1">
    <citation type="submission" date="2025-08" db="UniProtKB">
        <authorList>
            <consortium name="RefSeq"/>
        </authorList>
    </citation>
    <scope>IDENTIFICATION</scope>
    <source>
        <tissue evidence="4">Adult</tissue>
    </source>
</reference>
<name>A0ABM3K8B5_BACDO</name>
<dbReference type="Proteomes" id="UP001652620">
    <property type="component" value="Unplaced"/>
</dbReference>
<sequence length="170" mass="18973">MVGPDLFIVVGPLAMKKLLRKDETFKRLLLCAVFCDIFAQHLQSVHAGVKPLDRDAHTIYYKNQAPSESGDFHYEFQTSNGITTKAAGNEFGHSGVVQYISAEGIPITMTYVADADGYHPTGEHIPKLPEKVWATQMRSKSQQRTVDEKTYAKTSVRKIQTTSKKISVVK</sequence>
<accession>A0ABM3K8B5</accession>
<dbReference type="Pfam" id="PF00379">
    <property type="entry name" value="Chitin_bind_4"/>
    <property type="match status" value="1"/>
</dbReference>
<dbReference type="GeneID" id="115066709"/>
<gene>
    <name evidence="4" type="primary">LOC115066709</name>
</gene>
<evidence type="ECO:0000313" key="4">
    <source>
        <dbReference type="RefSeq" id="XP_049317730.1"/>
    </source>
</evidence>
<dbReference type="InterPro" id="IPR050468">
    <property type="entry name" value="Cuticle_Struct_Prot"/>
</dbReference>
<keyword evidence="1 2" id="KW-0193">Cuticle</keyword>
<dbReference type="PANTHER" id="PTHR10380:SF238">
    <property type="entry name" value="CUTICULAR PROTEIN 65EA-RELATED"/>
    <property type="match status" value="1"/>
</dbReference>
<keyword evidence="3" id="KW-1185">Reference proteome</keyword>
<evidence type="ECO:0000256" key="2">
    <source>
        <dbReference type="PROSITE-ProRule" id="PRU00497"/>
    </source>
</evidence>
<dbReference type="InterPro" id="IPR031311">
    <property type="entry name" value="CHIT_BIND_RR_consensus"/>
</dbReference>
<dbReference type="PANTHER" id="PTHR10380">
    <property type="entry name" value="CUTICLE PROTEIN"/>
    <property type="match status" value="1"/>
</dbReference>
<evidence type="ECO:0000256" key="1">
    <source>
        <dbReference type="ARBA" id="ARBA00022460"/>
    </source>
</evidence>
<protein>
    <submittedName>
        <fullName evidence="4">Pupal cuticle protein Edg-78E-like</fullName>
    </submittedName>
</protein>
<proteinExistence type="predicted"/>
<dbReference type="RefSeq" id="XP_049317730.1">
    <property type="nucleotide sequence ID" value="XM_049461773.1"/>
</dbReference>
<dbReference type="PROSITE" id="PS51155">
    <property type="entry name" value="CHIT_BIND_RR_2"/>
    <property type="match status" value="1"/>
</dbReference>
<dbReference type="PROSITE" id="PS00233">
    <property type="entry name" value="CHIT_BIND_RR_1"/>
    <property type="match status" value="1"/>
</dbReference>
<organism evidence="3 4">
    <name type="scientific">Bactrocera dorsalis</name>
    <name type="common">Oriental fruit fly</name>
    <name type="synonym">Dacus dorsalis</name>
    <dbReference type="NCBI Taxonomy" id="27457"/>
    <lineage>
        <taxon>Eukaryota</taxon>
        <taxon>Metazoa</taxon>
        <taxon>Ecdysozoa</taxon>
        <taxon>Arthropoda</taxon>
        <taxon>Hexapoda</taxon>
        <taxon>Insecta</taxon>
        <taxon>Pterygota</taxon>
        <taxon>Neoptera</taxon>
        <taxon>Endopterygota</taxon>
        <taxon>Diptera</taxon>
        <taxon>Brachycera</taxon>
        <taxon>Muscomorpha</taxon>
        <taxon>Tephritoidea</taxon>
        <taxon>Tephritidae</taxon>
        <taxon>Bactrocera</taxon>
        <taxon>Bactrocera</taxon>
    </lineage>
</organism>
<dbReference type="InterPro" id="IPR000618">
    <property type="entry name" value="Insect_cuticle"/>
</dbReference>
<evidence type="ECO:0000313" key="3">
    <source>
        <dbReference type="Proteomes" id="UP001652620"/>
    </source>
</evidence>